<gene>
    <name evidence="1" type="ORF">NCTC10913_04566</name>
</gene>
<dbReference type="Proteomes" id="UP000277570">
    <property type="component" value="Unassembled WGS sequence"/>
</dbReference>
<evidence type="ECO:0000313" key="2">
    <source>
        <dbReference type="Proteomes" id="UP000277570"/>
    </source>
</evidence>
<dbReference type="SUPFAM" id="SSF160719">
    <property type="entry name" value="gpW/gp25-like"/>
    <property type="match status" value="1"/>
</dbReference>
<reference evidence="1 2" key="1">
    <citation type="submission" date="2018-11" db="EMBL/GenBank/DDBJ databases">
        <authorList>
            <consortium name="Pathogen Informatics"/>
        </authorList>
    </citation>
    <scope>NUCLEOTIDE SEQUENCE [LARGE SCALE GENOMIC DNA]</scope>
    <source>
        <strain evidence="1 2">NCTC10913</strain>
    </source>
</reference>
<accession>A0ABY6T1L4</accession>
<dbReference type="EMBL" id="UYIN01000022">
    <property type="protein sequence ID" value="VDG74186.1"/>
    <property type="molecule type" value="Genomic_DNA"/>
</dbReference>
<comment type="caution">
    <text evidence="1">The sequence shown here is derived from an EMBL/GenBank/DDBJ whole genome shotgun (WGS) entry which is preliminary data.</text>
</comment>
<name>A0ABY6T1L4_9CLOT</name>
<dbReference type="Gene3D" id="3.10.450.40">
    <property type="match status" value="1"/>
</dbReference>
<dbReference type="RefSeq" id="WP_125149991.1">
    <property type="nucleotide sequence ID" value="NZ_UYIN01000022.1"/>
</dbReference>
<evidence type="ECO:0000313" key="1">
    <source>
        <dbReference type="EMBL" id="VDG74186.1"/>
    </source>
</evidence>
<keyword evidence="2" id="KW-1185">Reference proteome</keyword>
<organism evidence="1 2">
    <name type="scientific">Clostridium carnis</name>
    <dbReference type="NCBI Taxonomy" id="1530"/>
    <lineage>
        <taxon>Bacteria</taxon>
        <taxon>Bacillati</taxon>
        <taxon>Bacillota</taxon>
        <taxon>Clostridia</taxon>
        <taxon>Eubacteriales</taxon>
        <taxon>Clostridiaceae</taxon>
        <taxon>Clostridium</taxon>
    </lineage>
</organism>
<sequence length="101" mass="11599">MIDITGITINFDYRDSELAEINRNLNMLYSTPEGTVPLDRQFGINQNYVSYPTETSKTMFTLELIEKTTKYEPRVKIKEVTFTEDTNGLLKPNILLSKGSE</sequence>
<evidence type="ECO:0008006" key="3">
    <source>
        <dbReference type="Google" id="ProtNLM"/>
    </source>
</evidence>
<proteinExistence type="predicted"/>
<protein>
    <recommendedName>
        <fullName evidence="3">IraD/Gp25-like domain-containing protein</fullName>
    </recommendedName>
</protein>